<dbReference type="Pfam" id="PF00107">
    <property type="entry name" value="ADH_zinc_N"/>
    <property type="match status" value="1"/>
</dbReference>
<proteinExistence type="inferred from homology"/>
<keyword evidence="5 8" id="KW-0560">Oxidoreductase</keyword>
<dbReference type="Gene3D" id="3.90.180.10">
    <property type="entry name" value="Medium-chain alcohol dehydrogenases, catalytic domain"/>
    <property type="match status" value="1"/>
</dbReference>
<dbReference type="PROSITE" id="PS00059">
    <property type="entry name" value="ADH_ZINC"/>
    <property type="match status" value="1"/>
</dbReference>
<dbReference type="InterPro" id="IPR036291">
    <property type="entry name" value="NAD(P)-bd_dom_sf"/>
</dbReference>
<dbReference type="PANTHER" id="PTHR43161:SF23">
    <property type="entry name" value="(R,R)-BUTANEDIOL DEHYDROGENASE-RELATED"/>
    <property type="match status" value="1"/>
</dbReference>
<reference evidence="8 9" key="1">
    <citation type="journal article" date="2013" name="Biodegradation">
        <title>Quantitative proteomic analysis of ibuprofen-degrading Patulibacter sp. strain I11.</title>
        <authorList>
            <person name="Almeida B."/>
            <person name="Kjeldal H."/>
            <person name="Lolas I."/>
            <person name="Knudsen A.D."/>
            <person name="Carvalho G."/>
            <person name="Nielsen K.L."/>
            <person name="Barreto Crespo M.T."/>
            <person name="Stensballe A."/>
            <person name="Nielsen J.L."/>
        </authorList>
    </citation>
    <scope>NUCLEOTIDE SEQUENCE [LARGE SCALE GENOMIC DNA]</scope>
    <source>
        <strain evidence="8 9">I11</strain>
    </source>
</reference>
<name>H0E6H6_9ACTN</name>
<dbReference type="SMART" id="SM00829">
    <property type="entry name" value="PKS_ER"/>
    <property type="match status" value="1"/>
</dbReference>
<evidence type="ECO:0000256" key="5">
    <source>
        <dbReference type="ARBA" id="ARBA00023002"/>
    </source>
</evidence>
<dbReference type="GO" id="GO:0034079">
    <property type="term" value="P:butanediol biosynthetic process"/>
    <property type="evidence" value="ECO:0007669"/>
    <property type="project" value="TreeGrafter"/>
</dbReference>
<dbReference type="PANTHER" id="PTHR43161">
    <property type="entry name" value="SORBITOL DEHYDROGENASE"/>
    <property type="match status" value="1"/>
</dbReference>
<evidence type="ECO:0000256" key="3">
    <source>
        <dbReference type="ARBA" id="ARBA00022723"/>
    </source>
</evidence>
<dbReference type="InterPro" id="IPR002328">
    <property type="entry name" value="ADH_Zn_CS"/>
</dbReference>
<dbReference type="Gene3D" id="3.40.50.720">
    <property type="entry name" value="NAD(P)-binding Rossmann-like Domain"/>
    <property type="match status" value="1"/>
</dbReference>
<evidence type="ECO:0000259" key="7">
    <source>
        <dbReference type="SMART" id="SM00829"/>
    </source>
</evidence>
<evidence type="ECO:0000256" key="6">
    <source>
        <dbReference type="RuleBase" id="RU361277"/>
    </source>
</evidence>
<dbReference type="SUPFAM" id="SSF51735">
    <property type="entry name" value="NAD(P)-binding Rossmann-fold domains"/>
    <property type="match status" value="1"/>
</dbReference>
<evidence type="ECO:0000256" key="1">
    <source>
        <dbReference type="ARBA" id="ARBA00001947"/>
    </source>
</evidence>
<dbReference type="OrthoDB" id="9797931at2"/>
<organism evidence="8 9">
    <name type="scientific">Patulibacter medicamentivorans</name>
    <dbReference type="NCBI Taxonomy" id="1097667"/>
    <lineage>
        <taxon>Bacteria</taxon>
        <taxon>Bacillati</taxon>
        <taxon>Actinomycetota</taxon>
        <taxon>Thermoleophilia</taxon>
        <taxon>Solirubrobacterales</taxon>
        <taxon>Patulibacteraceae</taxon>
        <taxon>Patulibacter</taxon>
    </lineage>
</organism>
<dbReference type="InterPro" id="IPR013149">
    <property type="entry name" value="ADH-like_C"/>
</dbReference>
<dbReference type="PATRIC" id="fig|1097667.3.peg.2407"/>
<keyword evidence="9" id="KW-1185">Reference proteome</keyword>
<dbReference type="CDD" id="cd08233">
    <property type="entry name" value="butanediol_DH_like"/>
    <property type="match status" value="1"/>
</dbReference>
<evidence type="ECO:0000256" key="2">
    <source>
        <dbReference type="ARBA" id="ARBA00008072"/>
    </source>
</evidence>
<dbReference type="Proteomes" id="UP000005143">
    <property type="component" value="Unassembled WGS sequence"/>
</dbReference>
<dbReference type="EC" id="1.1.1.4" evidence="8"/>
<dbReference type="RefSeq" id="WP_007575368.1">
    <property type="nucleotide sequence ID" value="NZ_AGUD01000204.1"/>
</dbReference>
<dbReference type="AlphaFoldDB" id="H0E6H6"/>
<accession>H0E6H6</accession>
<gene>
    <name evidence="8" type="ORF">PAI11_24260</name>
</gene>
<dbReference type="InterPro" id="IPR013154">
    <property type="entry name" value="ADH-like_N"/>
</dbReference>
<protein>
    <submittedName>
        <fullName evidence="8">23-butanediol dehydrogenase R-alcohol forming (R)-and (S)-acetoin-specific</fullName>
        <ecNumber evidence="8">1.1.1.4</ecNumber>
    </submittedName>
</protein>
<dbReference type="Pfam" id="PF08240">
    <property type="entry name" value="ADH_N"/>
    <property type="match status" value="1"/>
</dbReference>
<evidence type="ECO:0000313" key="9">
    <source>
        <dbReference type="Proteomes" id="UP000005143"/>
    </source>
</evidence>
<sequence>MRAARFHGVRDIRVEDVPEPDGELGPTQVLIEPQWCGICGTDLHEYIAGPIVTPATPHPLNGSVLPQIMGHELAGDVLAVGSEVGDLRVGDRISVMPLAYCGSCAFCVRGMNHLCTRMACFGLSDAWGGFATRGVVERYQAWRLPDAVSYEQGALIEPAAVAAYGVSRGNVAPGDRVLVTGGGPIGALTVLAAYAAGAGEVYLAEPNARRRARAGNLGAAAIYDPSSEDVVARLAEVTDGLGVDVALECSGSEAGLQTAIGAVRTRGTVAQIGLHVAPAAIDPMRLAEREISIVGVWAYDVHEWPRIMAQIASGRFPVERVVSDRIGLDQIVSGGFDVLTDPAGDQTKILVAPR</sequence>
<comment type="similarity">
    <text evidence="2 6">Belongs to the zinc-containing alcohol dehydrogenase family.</text>
</comment>
<dbReference type="SUPFAM" id="SSF50129">
    <property type="entry name" value="GroES-like"/>
    <property type="match status" value="1"/>
</dbReference>
<feature type="domain" description="Enoyl reductase (ER)" evidence="7">
    <location>
        <begin position="8"/>
        <end position="351"/>
    </location>
</feature>
<evidence type="ECO:0000313" key="8">
    <source>
        <dbReference type="EMBL" id="EHN10717.1"/>
    </source>
</evidence>
<dbReference type="InterPro" id="IPR020843">
    <property type="entry name" value="ER"/>
</dbReference>
<dbReference type="EMBL" id="AGUD01000204">
    <property type="protein sequence ID" value="EHN10717.1"/>
    <property type="molecule type" value="Genomic_DNA"/>
</dbReference>
<dbReference type="GO" id="GO:0000721">
    <property type="term" value="F:(R,R)-butanediol dehydrogenase activity"/>
    <property type="evidence" value="ECO:0007669"/>
    <property type="project" value="UniProtKB-EC"/>
</dbReference>
<comment type="cofactor">
    <cofactor evidence="1 6">
        <name>Zn(2+)</name>
        <dbReference type="ChEBI" id="CHEBI:29105"/>
    </cofactor>
</comment>
<dbReference type="InterPro" id="IPR011032">
    <property type="entry name" value="GroES-like_sf"/>
</dbReference>
<keyword evidence="4 6" id="KW-0862">Zinc</keyword>
<comment type="caution">
    <text evidence="8">The sequence shown here is derived from an EMBL/GenBank/DDBJ whole genome shotgun (WGS) entry which is preliminary data.</text>
</comment>
<evidence type="ECO:0000256" key="4">
    <source>
        <dbReference type="ARBA" id="ARBA00022833"/>
    </source>
</evidence>
<keyword evidence="3 6" id="KW-0479">Metal-binding</keyword>
<dbReference type="GO" id="GO:0005737">
    <property type="term" value="C:cytoplasm"/>
    <property type="evidence" value="ECO:0007669"/>
    <property type="project" value="TreeGrafter"/>
</dbReference>
<dbReference type="GO" id="GO:0008270">
    <property type="term" value="F:zinc ion binding"/>
    <property type="evidence" value="ECO:0007669"/>
    <property type="project" value="InterPro"/>
</dbReference>